<dbReference type="RefSeq" id="WP_051087331.1">
    <property type="nucleotide sequence ID" value="NZ_LLZU01000005.1"/>
</dbReference>
<evidence type="ECO:0000256" key="2">
    <source>
        <dbReference type="ARBA" id="ARBA00022475"/>
    </source>
</evidence>
<evidence type="ECO:0000256" key="6">
    <source>
        <dbReference type="SAM" id="MobiDB-lite"/>
    </source>
</evidence>
<evidence type="ECO:0000256" key="3">
    <source>
        <dbReference type="ARBA" id="ARBA00022692"/>
    </source>
</evidence>
<evidence type="ECO:0000256" key="1">
    <source>
        <dbReference type="ARBA" id="ARBA00004651"/>
    </source>
</evidence>
<accession>A0A0T6LXM2</accession>
<evidence type="ECO:0000313" key="9">
    <source>
        <dbReference type="Proteomes" id="UP000050867"/>
    </source>
</evidence>
<proteinExistence type="predicted"/>
<dbReference type="AlphaFoldDB" id="A0A0T6LXM2"/>
<dbReference type="InterPro" id="IPR036259">
    <property type="entry name" value="MFS_trans_sf"/>
</dbReference>
<evidence type="ECO:0000256" key="7">
    <source>
        <dbReference type="SAM" id="Phobius"/>
    </source>
</evidence>
<evidence type="ECO:0000256" key="4">
    <source>
        <dbReference type="ARBA" id="ARBA00022989"/>
    </source>
</evidence>
<gene>
    <name evidence="8" type="ORF">AQ490_16280</name>
</gene>
<feature type="region of interest" description="Disordered" evidence="6">
    <location>
        <begin position="385"/>
        <end position="408"/>
    </location>
</feature>
<reference evidence="8 9" key="1">
    <citation type="submission" date="2015-10" db="EMBL/GenBank/DDBJ databases">
        <title>Draft genome sequence of pyrrolomycin-producing Streptomyces vitaminophilus.</title>
        <authorList>
            <person name="Graham D.E."/>
            <person name="Mahan K.M."/>
            <person name="Klingeman D.M."/>
            <person name="Hettich R.L."/>
            <person name="Parry R.J."/>
        </authorList>
    </citation>
    <scope>NUCLEOTIDE SEQUENCE [LARGE SCALE GENOMIC DNA]</scope>
    <source>
        <strain evidence="8 9">ATCC 31673</strain>
    </source>
</reference>
<feature type="transmembrane region" description="Helical" evidence="7">
    <location>
        <begin position="298"/>
        <end position="316"/>
    </location>
</feature>
<protein>
    <recommendedName>
        <fullName evidence="10">MFS transporter</fullName>
    </recommendedName>
</protein>
<feature type="transmembrane region" description="Helical" evidence="7">
    <location>
        <begin position="16"/>
        <end position="40"/>
    </location>
</feature>
<feature type="transmembrane region" description="Helical" evidence="7">
    <location>
        <begin position="77"/>
        <end position="95"/>
    </location>
</feature>
<keyword evidence="5 7" id="KW-0472">Membrane</keyword>
<sequence>MRTFHDLFRTPEFTPLFLCTTGHAAATTVSGLALGTLVYSSTGSPLLAALSMFGPSLAQVVGALALLSAADRLPPRAALTGLSLAFCLGTAAQAVPGMPLSVRFTVLALMGLLASLVGGVRYGLLHEILSRDGFLIGRSTLNMTAGTMQICGYALGGALLTTASPRVVLLVAAALHLGAAAVERGGLSRRPPRAAGRISVTRTWKNNALLWSSSPRRHVYLALWVPNGLIVGCESLFVPHAPGHAGLLFAAGAFGMLLGDVLVGRFVPRRWRVRLGAPLRLLLAAPYLVFALRPPLAVSVLAVVVASVGFSASLLLQERLMELTPDELSGHALGLHSCGMLTMQGVGAALAGALAQGTSTTTAMALLALASVTVTLALAPGLRPGGTGSSTTGAAAPDPVPPSGATGG</sequence>
<evidence type="ECO:0008006" key="10">
    <source>
        <dbReference type="Google" id="ProtNLM"/>
    </source>
</evidence>
<keyword evidence="9" id="KW-1185">Reference proteome</keyword>
<keyword evidence="3 7" id="KW-0812">Transmembrane</keyword>
<dbReference type="eggNOG" id="COG2814">
    <property type="taxonomic scope" value="Bacteria"/>
</dbReference>
<feature type="transmembrane region" description="Helical" evidence="7">
    <location>
        <begin position="244"/>
        <end position="263"/>
    </location>
</feature>
<keyword evidence="2" id="KW-1003">Cell membrane</keyword>
<evidence type="ECO:0000256" key="5">
    <source>
        <dbReference type="ARBA" id="ARBA00023136"/>
    </source>
</evidence>
<comment type="caution">
    <text evidence="8">The sequence shown here is derived from an EMBL/GenBank/DDBJ whole genome shotgun (WGS) entry which is preliminary data.</text>
</comment>
<name>A0A0T6LXM2_WENVI</name>
<feature type="transmembrane region" description="Helical" evidence="7">
    <location>
        <begin position="361"/>
        <end position="379"/>
    </location>
</feature>
<dbReference type="Gene3D" id="1.20.1250.20">
    <property type="entry name" value="MFS general substrate transporter like domains"/>
    <property type="match status" value="1"/>
</dbReference>
<feature type="transmembrane region" description="Helical" evidence="7">
    <location>
        <begin position="46"/>
        <end position="70"/>
    </location>
</feature>
<evidence type="ECO:0000313" key="8">
    <source>
        <dbReference type="EMBL" id="KRV50758.1"/>
    </source>
</evidence>
<dbReference type="Proteomes" id="UP000050867">
    <property type="component" value="Unassembled WGS sequence"/>
</dbReference>
<dbReference type="OrthoDB" id="3287459at2"/>
<dbReference type="EMBL" id="LLZU01000005">
    <property type="protein sequence ID" value="KRV50758.1"/>
    <property type="molecule type" value="Genomic_DNA"/>
</dbReference>
<dbReference type="GO" id="GO:0005886">
    <property type="term" value="C:plasma membrane"/>
    <property type="evidence" value="ECO:0007669"/>
    <property type="project" value="UniProtKB-SubCell"/>
</dbReference>
<feature type="transmembrane region" description="Helical" evidence="7">
    <location>
        <begin position="101"/>
        <end position="120"/>
    </location>
</feature>
<keyword evidence="4 7" id="KW-1133">Transmembrane helix</keyword>
<dbReference type="PANTHER" id="PTHR23513">
    <property type="entry name" value="INTEGRAL MEMBRANE EFFLUX PROTEIN-RELATED"/>
    <property type="match status" value="1"/>
</dbReference>
<comment type="subcellular location">
    <subcellularLocation>
        <location evidence="1">Cell membrane</location>
        <topology evidence="1">Multi-pass membrane protein</topology>
    </subcellularLocation>
</comment>
<dbReference type="PANTHER" id="PTHR23513:SF11">
    <property type="entry name" value="STAPHYLOFERRIN A TRANSPORTER"/>
    <property type="match status" value="1"/>
</dbReference>
<organism evidence="8 9">
    <name type="scientific">Wenjunlia vitaminophila</name>
    <name type="common">Streptomyces vitaminophilus</name>
    <dbReference type="NCBI Taxonomy" id="76728"/>
    <lineage>
        <taxon>Bacteria</taxon>
        <taxon>Bacillati</taxon>
        <taxon>Actinomycetota</taxon>
        <taxon>Actinomycetes</taxon>
        <taxon>Kitasatosporales</taxon>
        <taxon>Streptomycetaceae</taxon>
        <taxon>Wenjunlia</taxon>
    </lineage>
</organism>
<feature type="transmembrane region" description="Helical" evidence="7">
    <location>
        <begin position="328"/>
        <end position="355"/>
    </location>
</feature>
<dbReference type="STRING" id="76728.AQ490_16280"/>
<dbReference type="SUPFAM" id="SSF103473">
    <property type="entry name" value="MFS general substrate transporter"/>
    <property type="match status" value="1"/>
</dbReference>